<feature type="compositionally biased region" description="Polar residues" evidence="1">
    <location>
        <begin position="361"/>
        <end position="376"/>
    </location>
</feature>
<sequence length="485" mass="52998">MSVWSTLGILSLLVLITAAFEASAHPTSVHHADGLDRPVPRADQSDSQDESNLPLQIGGIVGSYVIFDALVVLLLLLVGRRLRRAVHSSNYSLDMVMLQPPAKPTVSTDPSPISDASTVFPSPDKARGWNMLWSNVPRGSKSHASNHSAATIDESVVSADRQKAQEDLERLYAAVMEYDERRAAGSPDPVDENHNKSVSPVGSPMQSPRGFAQHQQPLSPRPETTSSTKSRASTRLSKIANLSIFSPTSSISNKLRSPRLNIRKLPISPPAETSPYVENQPLTPRIYNPGPPPSAPLAPTYSTDQQKEQKETFVLQPINTGSSSRAAAPTPLNLNTTNNNNNKTNKTAVNTSSTLPFRQAFSDNNPPQSAPPTKTTILERPAHLSNAPRTGVPTPYSPYQPFTPVTPITPSRMVTKREKRRQERLNGLRVLQEDDLVKSDEELWGNGKGEQGANNAYFFFVLLLLLSSHFSSKNKTPILLLITYS</sequence>
<evidence type="ECO:0000313" key="5">
    <source>
        <dbReference type="Proteomes" id="UP000053958"/>
    </source>
</evidence>
<keyword evidence="2" id="KW-1133">Transmembrane helix</keyword>
<feature type="compositionally biased region" description="Polar residues" evidence="1">
    <location>
        <begin position="196"/>
        <end position="206"/>
    </location>
</feature>
<evidence type="ECO:0000256" key="1">
    <source>
        <dbReference type="SAM" id="MobiDB-lite"/>
    </source>
</evidence>
<proteinExistence type="predicted"/>
<feature type="region of interest" description="Disordered" evidence="1">
    <location>
        <begin position="359"/>
        <end position="407"/>
    </location>
</feature>
<feature type="compositionally biased region" description="Low complexity" evidence="1">
    <location>
        <begin position="326"/>
        <end position="347"/>
    </location>
</feature>
<feature type="compositionally biased region" description="Low complexity" evidence="1">
    <location>
        <begin position="224"/>
        <end position="234"/>
    </location>
</feature>
<dbReference type="STRING" id="1408163.A0A0F4YVH8"/>
<feature type="signal peptide" evidence="3">
    <location>
        <begin position="1"/>
        <end position="24"/>
    </location>
</feature>
<reference evidence="4 5" key="1">
    <citation type="submission" date="2015-04" db="EMBL/GenBank/DDBJ databases">
        <authorList>
            <person name="Heijne W.H."/>
            <person name="Fedorova N.D."/>
            <person name="Nierman W.C."/>
            <person name="Vollebregt A.W."/>
            <person name="Zhao Z."/>
            <person name="Wu L."/>
            <person name="Kumar M."/>
            <person name="Stam H."/>
            <person name="van den Berg M.A."/>
            <person name="Pel H.J."/>
        </authorList>
    </citation>
    <scope>NUCLEOTIDE SEQUENCE [LARGE SCALE GENOMIC DNA]</scope>
    <source>
        <strain evidence="4 5">CBS 393.64</strain>
    </source>
</reference>
<evidence type="ECO:0000256" key="2">
    <source>
        <dbReference type="SAM" id="Phobius"/>
    </source>
</evidence>
<keyword evidence="5" id="KW-1185">Reference proteome</keyword>
<feature type="region of interest" description="Disordered" evidence="1">
    <location>
        <begin position="266"/>
        <end position="301"/>
    </location>
</feature>
<gene>
    <name evidence="4" type="ORF">T310_4331</name>
</gene>
<feature type="compositionally biased region" description="Basic and acidic residues" evidence="1">
    <location>
        <begin position="30"/>
        <end position="44"/>
    </location>
</feature>
<dbReference type="RefSeq" id="XP_013328230.1">
    <property type="nucleotide sequence ID" value="XM_013472776.1"/>
</dbReference>
<feature type="region of interest" description="Disordered" evidence="1">
    <location>
        <begin position="140"/>
        <end position="161"/>
    </location>
</feature>
<dbReference type="AlphaFoldDB" id="A0A0F4YVH8"/>
<feature type="region of interest" description="Disordered" evidence="1">
    <location>
        <begin position="321"/>
        <end position="347"/>
    </location>
</feature>
<dbReference type="Proteomes" id="UP000053958">
    <property type="component" value="Unassembled WGS sequence"/>
</dbReference>
<keyword evidence="2" id="KW-0812">Transmembrane</keyword>
<accession>A0A0F4YVH8</accession>
<evidence type="ECO:0000313" key="4">
    <source>
        <dbReference type="EMBL" id="KKA21618.1"/>
    </source>
</evidence>
<feature type="transmembrane region" description="Helical" evidence="2">
    <location>
        <begin position="55"/>
        <end position="78"/>
    </location>
</feature>
<name>A0A0F4YVH8_RASE3</name>
<organism evidence="4 5">
    <name type="scientific">Rasamsonia emersonii (strain ATCC 16479 / CBS 393.64 / IMI 116815)</name>
    <dbReference type="NCBI Taxonomy" id="1408163"/>
    <lineage>
        <taxon>Eukaryota</taxon>
        <taxon>Fungi</taxon>
        <taxon>Dikarya</taxon>
        <taxon>Ascomycota</taxon>
        <taxon>Pezizomycotina</taxon>
        <taxon>Eurotiomycetes</taxon>
        <taxon>Eurotiomycetidae</taxon>
        <taxon>Eurotiales</taxon>
        <taxon>Trichocomaceae</taxon>
        <taxon>Rasamsonia</taxon>
    </lineage>
</organism>
<feature type="region of interest" description="Disordered" evidence="1">
    <location>
        <begin position="183"/>
        <end position="234"/>
    </location>
</feature>
<keyword evidence="3" id="KW-0732">Signal</keyword>
<feature type="chain" id="PRO_5002481919" evidence="3">
    <location>
        <begin position="25"/>
        <end position="485"/>
    </location>
</feature>
<dbReference type="EMBL" id="LASV01000177">
    <property type="protein sequence ID" value="KKA21618.1"/>
    <property type="molecule type" value="Genomic_DNA"/>
</dbReference>
<evidence type="ECO:0000256" key="3">
    <source>
        <dbReference type="SAM" id="SignalP"/>
    </source>
</evidence>
<protein>
    <submittedName>
        <fullName evidence="4">Uncharacterized protein</fullName>
    </submittedName>
</protein>
<dbReference type="OrthoDB" id="4524805at2759"/>
<keyword evidence="2" id="KW-0472">Membrane</keyword>
<comment type="caution">
    <text evidence="4">The sequence shown here is derived from an EMBL/GenBank/DDBJ whole genome shotgun (WGS) entry which is preliminary data.</text>
</comment>
<feature type="region of interest" description="Disordered" evidence="1">
    <location>
        <begin position="29"/>
        <end position="51"/>
    </location>
</feature>
<dbReference type="GeneID" id="25316679"/>